<accession>A0A7R7XHF3</accession>
<feature type="active site" evidence="1">
    <location>
        <position position="369"/>
    </location>
</feature>
<dbReference type="GO" id="GO:0046872">
    <property type="term" value="F:metal ion binding"/>
    <property type="evidence" value="ECO:0007669"/>
    <property type="project" value="UniProtKB-KW"/>
</dbReference>
<reference evidence="5" key="2">
    <citation type="submission" date="2021-02" db="EMBL/GenBank/DDBJ databases">
        <title>Aspergillus puulaauensis MK2 genome sequence.</title>
        <authorList>
            <person name="Futagami T."/>
            <person name="Mori K."/>
            <person name="Kadooka C."/>
            <person name="Tanaka T."/>
        </authorList>
    </citation>
    <scope>NUCLEOTIDE SEQUENCE</scope>
    <source>
        <strain evidence="5">MK2</strain>
    </source>
</reference>
<feature type="transmembrane region" description="Helical" evidence="2">
    <location>
        <begin position="522"/>
        <end position="547"/>
    </location>
</feature>
<evidence type="ECO:0000256" key="1">
    <source>
        <dbReference type="PROSITE-ProRule" id="PRU00276"/>
    </source>
</evidence>
<dbReference type="PANTHER" id="PTHR11905">
    <property type="entry name" value="ADAM A DISINTEGRIN AND METALLOPROTEASE DOMAIN"/>
    <property type="match status" value="1"/>
</dbReference>
<protein>
    <recommendedName>
        <fullName evidence="4">Peptidase M12B domain-containing protein</fullName>
    </recommendedName>
</protein>
<keyword evidence="2" id="KW-0472">Membrane</keyword>
<dbReference type="Proteomes" id="UP000654913">
    <property type="component" value="Chromosome 2"/>
</dbReference>
<feature type="binding site" evidence="1">
    <location>
        <position position="372"/>
    </location>
    <ligand>
        <name>Zn(2+)</name>
        <dbReference type="ChEBI" id="CHEBI:29105"/>
        <note>catalytic</note>
    </ligand>
</feature>
<dbReference type="PANTHER" id="PTHR11905:SF222">
    <property type="entry name" value="ADAM FAMILY OF METALLOPROTEASE ADM-A (AFU_ORTHOLOGUE AFUA_6G14420)"/>
    <property type="match status" value="1"/>
</dbReference>
<dbReference type="OrthoDB" id="5951731at2759"/>
<keyword evidence="1" id="KW-0862">Zinc</keyword>
<dbReference type="Gene3D" id="4.10.70.10">
    <property type="entry name" value="Disintegrin domain"/>
    <property type="match status" value="1"/>
</dbReference>
<dbReference type="SUPFAM" id="SSF55486">
    <property type="entry name" value="Metalloproteases ('zincins'), catalytic domain"/>
    <property type="match status" value="1"/>
</dbReference>
<dbReference type="PROSITE" id="PS50215">
    <property type="entry name" value="ADAM_MEPRO"/>
    <property type="match status" value="1"/>
</dbReference>
<dbReference type="InterPro" id="IPR024079">
    <property type="entry name" value="MetalloPept_cat_dom_sf"/>
</dbReference>
<keyword evidence="2" id="KW-0812">Transmembrane</keyword>
<dbReference type="EMBL" id="AP024444">
    <property type="protein sequence ID" value="BCS21334.1"/>
    <property type="molecule type" value="Genomic_DNA"/>
</dbReference>
<evidence type="ECO:0000313" key="5">
    <source>
        <dbReference type="EMBL" id="BCS21334.1"/>
    </source>
</evidence>
<dbReference type="RefSeq" id="XP_041553528.1">
    <property type="nucleotide sequence ID" value="XM_041700555.1"/>
</dbReference>
<sequence>MKGLCSFAALLALYVPSSGAAGLFGESSIRLSHPVINTPSHTIAGRSGFNITAEFGRYNQQVAFVLEPNRDLITQETRIRYLDSGQNIQDANTIPGQSYHVTKGAVWTKLPGQPWGNVGWARLMVTREGPSPLFEGTFTISDEVFEVQTQRHDAGSSGTAKGGELKVYPASAIDSTGEAGLALNRTGCMTTPGSAFHKRQSLSTEAAPAFGSSSDCFDTKRVAYMGIAIDCSYRSLFDSDADARRNVINVVNTASVVFENSFNIALALQDMVMSESECSNSTSGAHQWNMPCSTGDLNWRLNKFGDWRTTVQDGNAFWTLMTGCVPPAGEVGVSWVGQTCKTQYGMFGSGTGANVVAHSKTEWQVFAHESAHMFGANHDCSSDSCSSNQDPSGDCCPLSSSVCDANEEYLMNPIAHKRITGFSVCTVRSICSKINQAAIDTQCLVTPKEVEELGDKVNLPDGQCGNGIVETGEACDCGGDSCVESEARCCDPTTCQWKDEGYCSLSQYYSGNSSWIDNHKSLFIGLVAGLGSLVVLLVALVFFVLVLRKRRKQRPKEAALQ</sequence>
<evidence type="ECO:0000256" key="3">
    <source>
        <dbReference type="SAM" id="SignalP"/>
    </source>
</evidence>
<keyword evidence="3" id="KW-0732">Signal</keyword>
<name>A0A7R7XHF3_9EURO</name>
<dbReference type="AlphaFoldDB" id="A0A7R7XHF3"/>
<dbReference type="InterPro" id="IPR001590">
    <property type="entry name" value="Peptidase_M12B"/>
</dbReference>
<dbReference type="GO" id="GO:0004222">
    <property type="term" value="F:metalloendopeptidase activity"/>
    <property type="evidence" value="ECO:0007669"/>
    <property type="project" value="InterPro"/>
</dbReference>
<evidence type="ECO:0000313" key="6">
    <source>
        <dbReference type="Proteomes" id="UP000654913"/>
    </source>
</evidence>
<feature type="signal peptide" evidence="3">
    <location>
        <begin position="1"/>
        <end position="20"/>
    </location>
</feature>
<dbReference type="GeneID" id="64971339"/>
<proteinExistence type="predicted"/>
<dbReference type="InterPro" id="IPR036436">
    <property type="entry name" value="Disintegrin_dom_sf"/>
</dbReference>
<gene>
    <name evidence="5" type="ORF">APUU_21766A</name>
</gene>
<organism evidence="5 6">
    <name type="scientific">Aspergillus puulaauensis</name>
    <dbReference type="NCBI Taxonomy" id="1220207"/>
    <lineage>
        <taxon>Eukaryota</taxon>
        <taxon>Fungi</taxon>
        <taxon>Dikarya</taxon>
        <taxon>Ascomycota</taxon>
        <taxon>Pezizomycotina</taxon>
        <taxon>Eurotiomycetes</taxon>
        <taxon>Eurotiomycetidae</taxon>
        <taxon>Eurotiales</taxon>
        <taxon>Aspergillaceae</taxon>
        <taxon>Aspergillus</taxon>
    </lineage>
</organism>
<dbReference type="GO" id="GO:0006508">
    <property type="term" value="P:proteolysis"/>
    <property type="evidence" value="ECO:0007669"/>
    <property type="project" value="InterPro"/>
</dbReference>
<feature type="binding site" evidence="1">
    <location>
        <position position="368"/>
    </location>
    <ligand>
        <name>Zn(2+)</name>
        <dbReference type="ChEBI" id="CHEBI:29105"/>
        <note>catalytic</note>
    </ligand>
</feature>
<dbReference type="KEGG" id="apuu:APUU_21766A"/>
<keyword evidence="6" id="KW-1185">Reference proteome</keyword>
<feature type="chain" id="PRO_5031158761" description="Peptidase M12B domain-containing protein" evidence="3">
    <location>
        <begin position="21"/>
        <end position="561"/>
    </location>
</feature>
<feature type="binding site" evidence="1">
    <location>
        <position position="378"/>
    </location>
    <ligand>
        <name>Zn(2+)</name>
        <dbReference type="ChEBI" id="CHEBI:29105"/>
        <note>catalytic</note>
    </ligand>
</feature>
<reference evidence="5" key="1">
    <citation type="submission" date="2021-01" db="EMBL/GenBank/DDBJ databases">
        <authorList>
            <consortium name="Aspergillus puulaauensis MK2 genome sequencing consortium"/>
            <person name="Kazuki M."/>
            <person name="Futagami T."/>
        </authorList>
    </citation>
    <scope>NUCLEOTIDE SEQUENCE</scope>
    <source>
        <strain evidence="5">MK2</strain>
    </source>
</reference>
<keyword evidence="1" id="KW-0479">Metal-binding</keyword>
<dbReference type="Pfam" id="PF13688">
    <property type="entry name" value="Reprolysin_5"/>
    <property type="match status" value="1"/>
</dbReference>
<feature type="domain" description="Peptidase M12B" evidence="4">
    <location>
        <begin position="221"/>
        <end position="430"/>
    </location>
</feature>
<evidence type="ECO:0000259" key="4">
    <source>
        <dbReference type="PROSITE" id="PS50215"/>
    </source>
</evidence>
<comment type="caution">
    <text evidence="1">Lacks conserved residue(s) required for the propagation of feature annotation.</text>
</comment>
<keyword evidence="2" id="KW-1133">Transmembrane helix</keyword>
<dbReference type="Gene3D" id="3.40.390.10">
    <property type="entry name" value="Collagenase (Catalytic Domain)"/>
    <property type="match status" value="1"/>
</dbReference>
<evidence type="ECO:0000256" key="2">
    <source>
        <dbReference type="SAM" id="Phobius"/>
    </source>
</evidence>